<comment type="function">
    <text evidence="6">The RuvA-RuvB-RuvC complex processes Holliday junction (HJ) DNA during genetic recombination and DNA repair, while the RuvA-RuvB complex plays an important role in the rescue of blocked DNA replication forks via replication fork reversal (RFR). RuvA specifically binds to HJ cruciform DNA, conferring on it an open structure. The RuvB hexamer acts as an ATP-dependent pump, pulling dsDNA into and through the RuvAB complex. HJ branch migration allows RuvC to scan DNA until it finds its consensus sequence, where it cleaves and resolves the cruciform DNA.</text>
</comment>
<dbReference type="GO" id="GO:0005737">
    <property type="term" value="C:cytoplasm"/>
    <property type="evidence" value="ECO:0007669"/>
    <property type="project" value="UniProtKB-SubCell"/>
</dbReference>
<dbReference type="EMBL" id="JAAONZ010000001">
    <property type="protein sequence ID" value="NHO64142.1"/>
    <property type="molecule type" value="Genomic_DNA"/>
</dbReference>
<comment type="caution">
    <text evidence="6">Lacks conserved residue(s) required for the propagation of feature annotation.</text>
</comment>
<keyword evidence="1 6" id="KW-0963">Cytoplasm</keyword>
<dbReference type="GO" id="GO:0005524">
    <property type="term" value="F:ATP binding"/>
    <property type="evidence" value="ECO:0007669"/>
    <property type="project" value="InterPro"/>
</dbReference>
<dbReference type="SUPFAM" id="SSF50249">
    <property type="entry name" value="Nucleic acid-binding proteins"/>
    <property type="match status" value="1"/>
</dbReference>
<dbReference type="InterPro" id="IPR011114">
    <property type="entry name" value="RuvA_C"/>
</dbReference>
<dbReference type="InterPro" id="IPR013849">
    <property type="entry name" value="DNA_helicase_Holl-junc_RuvA_I"/>
</dbReference>
<dbReference type="Gene3D" id="2.40.50.140">
    <property type="entry name" value="Nucleic acid-binding proteins"/>
    <property type="match status" value="1"/>
</dbReference>
<comment type="subunit">
    <text evidence="6">Homotetramer. Forms an RuvA(8)-RuvB(12)-Holliday junction (HJ) complex. HJ DNA is sandwiched between 2 RuvA tetramers; dsDNA enters through RuvA and exits via RuvB. An RuvB hexamer assembles on each DNA strand where it exits the tetramer. Each RuvB hexamer is contacted by two RuvA subunits (via domain III) on 2 adjacent RuvB subunits; this complex drives branch migration. In the full resolvosome a probable DNA-RuvA(4)-RuvB(12)-RuvC(2) complex forms which resolves the HJ.</text>
</comment>
<gene>
    <name evidence="6 8" type="primary">ruvA</name>
    <name evidence="8" type="ORF">G8770_01110</name>
</gene>
<keyword evidence="4 6" id="KW-0233">DNA recombination</keyword>
<dbReference type="GO" id="GO:0009378">
    <property type="term" value="F:four-way junction helicase activity"/>
    <property type="evidence" value="ECO:0007669"/>
    <property type="project" value="InterPro"/>
</dbReference>
<protein>
    <recommendedName>
        <fullName evidence="6">Holliday junction branch migration complex subunit RuvA</fullName>
    </recommendedName>
</protein>
<dbReference type="InterPro" id="IPR003583">
    <property type="entry name" value="Hlx-hairpin-Hlx_DNA-bd_motif"/>
</dbReference>
<dbReference type="Gene3D" id="1.10.150.20">
    <property type="entry name" value="5' to 3' exonuclease, C-terminal subdomain"/>
    <property type="match status" value="1"/>
</dbReference>
<dbReference type="Pfam" id="PF07499">
    <property type="entry name" value="RuvA_C"/>
    <property type="match status" value="1"/>
</dbReference>
<dbReference type="GO" id="GO:0006310">
    <property type="term" value="P:DNA recombination"/>
    <property type="evidence" value="ECO:0007669"/>
    <property type="project" value="UniProtKB-UniRule"/>
</dbReference>
<dbReference type="HAMAP" id="MF_00031">
    <property type="entry name" value="DNA_HJ_migration_RuvA"/>
    <property type="match status" value="1"/>
</dbReference>
<keyword evidence="5 6" id="KW-0234">DNA repair</keyword>
<organism evidence="8 9">
    <name type="scientific">Pseudomaricurvus hydrocarbonicus</name>
    <dbReference type="NCBI Taxonomy" id="1470433"/>
    <lineage>
        <taxon>Bacteria</taxon>
        <taxon>Pseudomonadati</taxon>
        <taxon>Pseudomonadota</taxon>
        <taxon>Gammaproteobacteria</taxon>
        <taxon>Cellvibrionales</taxon>
        <taxon>Cellvibrionaceae</taxon>
        <taxon>Pseudomaricurvus</taxon>
    </lineage>
</organism>
<dbReference type="RefSeq" id="WP_167180869.1">
    <property type="nucleotide sequence ID" value="NZ_JAAONZ010000001.1"/>
</dbReference>
<feature type="domain" description="Helix-hairpin-helix DNA-binding motif class 1" evidence="7">
    <location>
        <begin position="73"/>
        <end position="92"/>
    </location>
</feature>
<comment type="domain">
    <text evidence="6">Has three domains with a flexible linker between the domains II and III and assumes an 'L' shape. Domain III is highly mobile and contacts RuvB.</text>
</comment>
<dbReference type="Pfam" id="PF14520">
    <property type="entry name" value="HHH_5"/>
    <property type="match status" value="1"/>
</dbReference>
<feature type="region of interest" description="Domain III" evidence="6">
    <location>
        <begin position="154"/>
        <end position="208"/>
    </location>
</feature>
<evidence type="ECO:0000256" key="5">
    <source>
        <dbReference type="ARBA" id="ARBA00023204"/>
    </source>
</evidence>
<proteinExistence type="inferred from homology"/>
<dbReference type="Proteomes" id="UP000787472">
    <property type="component" value="Unassembled WGS sequence"/>
</dbReference>
<dbReference type="InterPro" id="IPR000085">
    <property type="entry name" value="RuvA"/>
</dbReference>
<evidence type="ECO:0000259" key="7">
    <source>
        <dbReference type="SMART" id="SM00278"/>
    </source>
</evidence>
<keyword evidence="2 6" id="KW-0227">DNA damage</keyword>
<keyword evidence="3 6" id="KW-0238">DNA-binding</keyword>
<dbReference type="SMART" id="SM00278">
    <property type="entry name" value="HhH1"/>
    <property type="match status" value="2"/>
</dbReference>
<dbReference type="GO" id="GO:0009379">
    <property type="term" value="C:Holliday junction helicase complex"/>
    <property type="evidence" value="ECO:0007669"/>
    <property type="project" value="InterPro"/>
</dbReference>
<evidence type="ECO:0000256" key="3">
    <source>
        <dbReference type="ARBA" id="ARBA00023125"/>
    </source>
</evidence>
<dbReference type="NCBIfam" id="TIGR00084">
    <property type="entry name" value="ruvA"/>
    <property type="match status" value="1"/>
</dbReference>
<sequence length="208" mass="22473">MIGRLQGQLVEKQAPEILVDVNGVGYEVLVPMTTLYQLPEVGGRVTLSIHFAVSENSQALYGFYDKKDRELFRTLIKVSGVGPKMALAILSGMETDELVSCVMGDKVSALVKVPGVGKKTAERLIIELRDKLKTWQVAHSPLADMEAASQPAVADNTSDIVSEAESALVSLGYKPVEASKMVANVLMANTVTRSEELIRLSLRSLSLA</sequence>
<evidence type="ECO:0000256" key="1">
    <source>
        <dbReference type="ARBA" id="ARBA00022490"/>
    </source>
</evidence>
<dbReference type="InterPro" id="IPR036267">
    <property type="entry name" value="RuvA_C_sf"/>
</dbReference>
<name>A0A9E5JY01_9GAMM</name>
<keyword evidence="9" id="KW-1185">Reference proteome</keyword>
<dbReference type="InterPro" id="IPR012340">
    <property type="entry name" value="NA-bd_OB-fold"/>
</dbReference>
<evidence type="ECO:0000313" key="9">
    <source>
        <dbReference type="Proteomes" id="UP000787472"/>
    </source>
</evidence>
<evidence type="ECO:0000256" key="4">
    <source>
        <dbReference type="ARBA" id="ARBA00023172"/>
    </source>
</evidence>
<dbReference type="GO" id="GO:0000400">
    <property type="term" value="F:four-way junction DNA binding"/>
    <property type="evidence" value="ECO:0007669"/>
    <property type="project" value="UniProtKB-UniRule"/>
</dbReference>
<dbReference type="CDD" id="cd14332">
    <property type="entry name" value="UBA_RuvA_C"/>
    <property type="match status" value="1"/>
</dbReference>
<dbReference type="InterPro" id="IPR010994">
    <property type="entry name" value="RuvA_2-like"/>
</dbReference>
<dbReference type="Gene3D" id="1.10.8.10">
    <property type="entry name" value="DNA helicase RuvA subunit, C-terminal domain"/>
    <property type="match status" value="1"/>
</dbReference>
<dbReference type="SUPFAM" id="SSF46929">
    <property type="entry name" value="DNA helicase RuvA subunit, C-terminal domain"/>
    <property type="match status" value="1"/>
</dbReference>
<reference evidence="8" key="1">
    <citation type="submission" date="2020-03" db="EMBL/GenBank/DDBJ databases">
        <authorList>
            <person name="Guo F."/>
        </authorList>
    </citation>
    <scope>NUCLEOTIDE SEQUENCE</scope>
    <source>
        <strain evidence="8">JCM 30134</strain>
    </source>
</reference>
<dbReference type="GO" id="GO:0048476">
    <property type="term" value="C:Holliday junction resolvase complex"/>
    <property type="evidence" value="ECO:0007669"/>
    <property type="project" value="UniProtKB-UniRule"/>
</dbReference>
<feature type="region of interest" description="Domain I" evidence="6">
    <location>
        <begin position="1"/>
        <end position="64"/>
    </location>
</feature>
<accession>A0A9E5JY01</accession>
<feature type="domain" description="Helix-hairpin-helix DNA-binding motif class 1" evidence="7">
    <location>
        <begin position="108"/>
        <end position="127"/>
    </location>
</feature>
<comment type="caution">
    <text evidence="8">The sequence shown here is derived from an EMBL/GenBank/DDBJ whole genome shotgun (WGS) entry which is preliminary data.</text>
</comment>
<comment type="similarity">
    <text evidence="6">Belongs to the RuvA family.</text>
</comment>
<dbReference type="Pfam" id="PF01330">
    <property type="entry name" value="RuvA_N"/>
    <property type="match status" value="1"/>
</dbReference>
<evidence type="ECO:0000313" key="8">
    <source>
        <dbReference type="EMBL" id="NHO64142.1"/>
    </source>
</evidence>
<dbReference type="AlphaFoldDB" id="A0A9E5JY01"/>
<dbReference type="SUPFAM" id="SSF47781">
    <property type="entry name" value="RuvA domain 2-like"/>
    <property type="match status" value="1"/>
</dbReference>
<evidence type="ECO:0000256" key="6">
    <source>
        <dbReference type="HAMAP-Rule" id="MF_00031"/>
    </source>
</evidence>
<comment type="subcellular location">
    <subcellularLocation>
        <location evidence="6">Cytoplasm</location>
    </subcellularLocation>
</comment>
<dbReference type="GO" id="GO:0006281">
    <property type="term" value="P:DNA repair"/>
    <property type="evidence" value="ECO:0007669"/>
    <property type="project" value="UniProtKB-UniRule"/>
</dbReference>
<evidence type="ECO:0000256" key="2">
    <source>
        <dbReference type="ARBA" id="ARBA00022763"/>
    </source>
</evidence>